<keyword evidence="3" id="KW-1185">Reference proteome</keyword>
<geneLocation type="plasmid" evidence="2 3">
    <name>pTM1</name>
</geneLocation>
<sequence>MTGLPTWREEPIARGHDRSPGGHLPVGAVERCMRAAASVGGTALFIDARDADAARWYARYGAVPLDDRPLSLIIPYVEFNRVRIAAGLPPI</sequence>
<dbReference type="KEGG" id="tmo:TMO_a0060"/>
<name>I3TRS5_TISMK</name>
<dbReference type="Gene3D" id="3.40.630.30">
    <property type="match status" value="1"/>
</dbReference>
<evidence type="ECO:0000313" key="3">
    <source>
        <dbReference type="Proteomes" id="UP000005258"/>
    </source>
</evidence>
<feature type="region of interest" description="Disordered" evidence="1">
    <location>
        <begin position="1"/>
        <end position="23"/>
    </location>
</feature>
<dbReference type="HOGENOM" id="CLU_2426083_0_0_5"/>
<accession>I3TRS5</accession>
<evidence type="ECO:0000313" key="2">
    <source>
        <dbReference type="EMBL" id="AFK55463.1"/>
    </source>
</evidence>
<evidence type="ECO:0000256" key="1">
    <source>
        <dbReference type="SAM" id="MobiDB-lite"/>
    </source>
</evidence>
<proteinExistence type="predicted"/>
<dbReference type="EMBL" id="CP003237">
    <property type="protein sequence ID" value="AFK55463.1"/>
    <property type="molecule type" value="Genomic_DNA"/>
</dbReference>
<dbReference type="Proteomes" id="UP000005258">
    <property type="component" value="Plasmid pTM1"/>
</dbReference>
<reference evidence="2 3" key="1">
    <citation type="journal article" date="2012" name="J. Am. Chem. Soc.">
        <title>Bacterial biosynthesis and maturation of the didemnin anti-cancer agents.</title>
        <authorList>
            <person name="Xu Y."/>
            <person name="Kersten R.D."/>
            <person name="Nam S.J."/>
            <person name="Lu L."/>
            <person name="Al-Suwailem A.M."/>
            <person name="Zheng H."/>
            <person name="Fenical W."/>
            <person name="Dorrestein P.C."/>
            <person name="Moore B.S."/>
            <person name="Qian P.Y."/>
        </authorList>
    </citation>
    <scope>NUCLEOTIDE SEQUENCE [LARGE SCALE GENOMIC DNA]</scope>
    <source>
        <strain evidence="2 3">KA081020-065</strain>
    </source>
</reference>
<evidence type="ECO:0008006" key="4">
    <source>
        <dbReference type="Google" id="ProtNLM"/>
    </source>
</evidence>
<keyword evidence="2" id="KW-0614">Plasmid</keyword>
<feature type="compositionally biased region" description="Basic and acidic residues" evidence="1">
    <location>
        <begin position="7"/>
        <end position="20"/>
    </location>
</feature>
<gene>
    <name evidence="2" type="ordered locus">TMO_a0060</name>
</gene>
<dbReference type="AlphaFoldDB" id="I3TRS5"/>
<protein>
    <recommendedName>
        <fullName evidence="4">GNAT family N-acetyltransferase</fullName>
    </recommendedName>
</protein>
<organism evidence="2 3">
    <name type="scientific">Tistrella mobilis (strain KA081020-065)</name>
    <dbReference type="NCBI Taxonomy" id="1110502"/>
    <lineage>
        <taxon>Bacteria</taxon>
        <taxon>Pseudomonadati</taxon>
        <taxon>Pseudomonadota</taxon>
        <taxon>Alphaproteobacteria</taxon>
        <taxon>Geminicoccales</taxon>
        <taxon>Geminicoccaceae</taxon>
        <taxon>Tistrella</taxon>
    </lineage>
</organism>
<dbReference type="RefSeq" id="WP_014747140.1">
    <property type="nucleotide sequence ID" value="NC_017957.2"/>
</dbReference>